<evidence type="ECO:0000256" key="5">
    <source>
        <dbReference type="ARBA" id="ARBA00022967"/>
    </source>
</evidence>
<dbReference type="PROSITE" id="PS00211">
    <property type="entry name" value="ABC_TRANSPORTER_1"/>
    <property type="match status" value="1"/>
</dbReference>
<dbReference type="EMBL" id="JBHTFQ010000008">
    <property type="protein sequence ID" value="MFC7705526.1"/>
    <property type="molecule type" value="Genomic_DNA"/>
</dbReference>
<reference evidence="10" key="1">
    <citation type="journal article" date="2019" name="Int. J. Syst. Evol. Microbiol.">
        <title>The Global Catalogue of Microorganisms (GCM) 10K type strain sequencing project: providing services to taxonomists for standard genome sequencing and annotation.</title>
        <authorList>
            <consortium name="The Broad Institute Genomics Platform"/>
            <consortium name="The Broad Institute Genome Sequencing Center for Infectious Disease"/>
            <person name="Wu L."/>
            <person name="Ma J."/>
        </authorList>
    </citation>
    <scope>NUCLEOTIDE SEQUENCE [LARGE SCALE GENOMIC DNA]</scope>
    <source>
        <strain evidence="10">CGMCC 1.12750</strain>
    </source>
</reference>
<feature type="domain" description="ABC transporter" evidence="8">
    <location>
        <begin position="11"/>
        <end position="241"/>
    </location>
</feature>
<keyword evidence="6 7" id="KW-0472">Membrane</keyword>
<keyword evidence="5 7" id="KW-1278">Translocase</keyword>
<dbReference type="InterPro" id="IPR017871">
    <property type="entry name" value="ABC_transporter-like_CS"/>
</dbReference>
<dbReference type="Gene3D" id="3.40.50.300">
    <property type="entry name" value="P-loop containing nucleotide triphosphate hydrolases"/>
    <property type="match status" value="1"/>
</dbReference>
<keyword evidence="3 7" id="KW-0547">Nucleotide-binding</keyword>
<dbReference type="RefSeq" id="WP_377405527.1">
    <property type="nucleotide sequence ID" value="NZ_JBHTFQ010000008.1"/>
</dbReference>
<proteinExistence type="inferred from homology"/>
<evidence type="ECO:0000256" key="1">
    <source>
        <dbReference type="ARBA" id="ARBA00022448"/>
    </source>
</evidence>
<comment type="subunit">
    <text evidence="7">The complex is composed of two ATP-binding proteins (PotA), two transmembrane proteins (PotB and PotC) and a solute-binding protein (PotD).</text>
</comment>
<evidence type="ECO:0000256" key="7">
    <source>
        <dbReference type="RuleBase" id="RU364083"/>
    </source>
</evidence>
<comment type="function">
    <text evidence="7">Part of the ABC transporter complex PotABCD involved in spermidine/putrescine import. Responsible for energy coupling to the transport system.</text>
</comment>
<dbReference type="PANTHER" id="PTHR42781">
    <property type="entry name" value="SPERMIDINE/PUTRESCINE IMPORT ATP-BINDING PROTEIN POTA"/>
    <property type="match status" value="1"/>
</dbReference>
<dbReference type="Gene3D" id="2.40.50.100">
    <property type="match status" value="1"/>
</dbReference>
<dbReference type="InterPro" id="IPR003439">
    <property type="entry name" value="ABC_transporter-like_ATP-bd"/>
</dbReference>
<dbReference type="NCBIfam" id="TIGR01187">
    <property type="entry name" value="potA"/>
    <property type="match status" value="1"/>
</dbReference>
<evidence type="ECO:0000256" key="4">
    <source>
        <dbReference type="ARBA" id="ARBA00022840"/>
    </source>
</evidence>
<comment type="similarity">
    <text evidence="7">Belongs to the ABC transporter superfamily. Spermidine/putrescine importer (TC 3.A.1.11.1) family.</text>
</comment>
<keyword evidence="1 7" id="KW-0813">Transport</keyword>
<evidence type="ECO:0000256" key="3">
    <source>
        <dbReference type="ARBA" id="ARBA00022741"/>
    </source>
</evidence>
<dbReference type="PROSITE" id="PS50893">
    <property type="entry name" value="ABC_TRANSPORTER_2"/>
    <property type="match status" value="1"/>
</dbReference>
<dbReference type="Pfam" id="PF00005">
    <property type="entry name" value="ABC_tran"/>
    <property type="match status" value="1"/>
</dbReference>
<comment type="catalytic activity">
    <reaction evidence="7">
        <text>ATP + H2O + polyamine-[polyamine-binding protein]Side 1 = ADP + phosphate + polyamineSide 2 + [polyamine-binding protein]Side 1.</text>
        <dbReference type="EC" id="7.6.2.11"/>
    </reaction>
</comment>
<name>A0ABW2UNH2_9RHOB</name>
<keyword evidence="4 7" id="KW-0067">ATP-binding</keyword>
<dbReference type="InterPro" id="IPR005893">
    <property type="entry name" value="PotA-like"/>
</dbReference>
<dbReference type="SMART" id="SM00382">
    <property type="entry name" value="AAA"/>
    <property type="match status" value="1"/>
</dbReference>
<accession>A0ABW2UNH2</accession>
<dbReference type="InterPro" id="IPR050093">
    <property type="entry name" value="ABC_SmlMolc_Importer"/>
</dbReference>
<evidence type="ECO:0000256" key="6">
    <source>
        <dbReference type="ARBA" id="ARBA00023136"/>
    </source>
</evidence>
<organism evidence="9 10">
    <name type="scientific">Plastorhodobacter daqingensis</name>
    <dbReference type="NCBI Taxonomy" id="1387281"/>
    <lineage>
        <taxon>Bacteria</taxon>
        <taxon>Pseudomonadati</taxon>
        <taxon>Pseudomonadota</taxon>
        <taxon>Alphaproteobacteria</taxon>
        <taxon>Rhodobacterales</taxon>
        <taxon>Paracoccaceae</taxon>
        <taxon>Plastorhodobacter</taxon>
    </lineage>
</organism>
<gene>
    <name evidence="7" type="primary">potA</name>
    <name evidence="9" type="ORF">ACFQXB_15140</name>
</gene>
<dbReference type="GO" id="GO:0005524">
    <property type="term" value="F:ATP binding"/>
    <property type="evidence" value="ECO:0007669"/>
    <property type="project" value="UniProtKB-KW"/>
</dbReference>
<comment type="caution">
    <text evidence="9">The sequence shown here is derived from an EMBL/GenBank/DDBJ whole genome shotgun (WGS) entry which is preliminary data.</text>
</comment>
<evidence type="ECO:0000313" key="9">
    <source>
        <dbReference type="EMBL" id="MFC7705526.1"/>
    </source>
</evidence>
<dbReference type="InterPro" id="IPR003593">
    <property type="entry name" value="AAA+_ATPase"/>
</dbReference>
<dbReference type="InterPro" id="IPR027417">
    <property type="entry name" value="P-loop_NTPase"/>
</dbReference>
<dbReference type="SUPFAM" id="SSF50331">
    <property type="entry name" value="MOP-like"/>
    <property type="match status" value="1"/>
</dbReference>
<dbReference type="SUPFAM" id="SSF52540">
    <property type="entry name" value="P-loop containing nucleoside triphosphate hydrolases"/>
    <property type="match status" value="1"/>
</dbReference>
<dbReference type="EC" id="7.6.2.11" evidence="7"/>
<keyword evidence="2 7" id="KW-1003">Cell membrane</keyword>
<sequence>MTAISARSQPISIENVTKSYSGFNALSDVSLDIGSGEFLTLLGPSGSGKTTLLMVLAGFTRPTDGRVLVGGQDMTRVPPHKRDFGMVFQNYALFPHMNVQGNVAYPLRLRGVSRAETESRVARALDLVQLGHLAHRGVDELSGGQKQRIALARAIVFEPRVLLMDEPLSALDKNLREQMQIEIRALHESLGITTVYVTHDQREALTMSDRIVVIEAGRISQIGAPRDIYERPANAFVADFIGESSLLPVQATGTGYRFADSVLKSDAAPGGQYLVVRPEKMEFHQPGMEADHNLFNGHVKQVVYQGETVLAQIVLEGGATISLRRSTRRDIMARLPEPGAPITLALHRDDTVIVPERGA</sequence>
<evidence type="ECO:0000313" key="10">
    <source>
        <dbReference type="Proteomes" id="UP001596516"/>
    </source>
</evidence>
<dbReference type="Pfam" id="PF08402">
    <property type="entry name" value="TOBE_2"/>
    <property type="match status" value="1"/>
</dbReference>
<evidence type="ECO:0000256" key="2">
    <source>
        <dbReference type="ARBA" id="ARBA00022475"/>
    </source>
</evidence>
<dbReference type="InterPro" id="IPR008995">
    <property type="entry name" value="Mo/tungstate-bd_C_term_dom"/>
</dbReference>
<dbReference type="PANTHER" id="PTHR42781:SF4">
    <property type="entry name" value="SPERMIDINE_PUTRESCINE IMPORT ATP-BINDING PROTEIN POTA"/>
    <property type="match status" value="1"/>
</dbReference>
<dbReference type="InterPro" id="IPR013611">
    <property type="entry name" value="Transp-assoc_OB_typ2"/>
</dbReference>
<dbReference type="Proteomes" id="UP001596516">
    <property type="component" value="Unassembled WGS sequence"/>
</dbReference>
<evidence type="ECO:0000259" key="8">
    <source>
        <dbReference type="PROSITE" id="PS50893"/>
    </source>
</evidence>
<keyword evidence="10" id="KW-1185">Reference proteome</keyword>
<protein>
    <recommendedName>
        <fullName evidence="7">Spermidine/putrescine import ATP-binding protein PotA</fullName>
        <ecNumber evidence="7">7.6.2.11</ecNumber>
    </recommendedName>
</protein>